<dbReference type="RefSeq" id="WP_109928974.1">
    <property type="nucleotide sequence ID" value="NZ_QGNY01000002.1"/>
</dbReference>
<dbReference type="AlphaFoldDB" id="A0A317F1Y0"/>
<name>A0A317F1Y0_9SPHI</name>
<organism evidence="2 3">
    <name type="scientific">Pedobacter paludis</name>
    <dbReference type="NCBI Taxonomy" id="2203212"/>
    <lineage>
        <taxon>Bacteria</taxon>
        <taxon>Pseudomonadati</taxon>
        <taxon>Bacteroidota</taxon>
        <taxon>Sphingobacteriia</taxon>
        <taxon>Sphingobacteriales</taxon>
        <taxon>Sphingobacteriaceae</taxon>
        <taxon>Pedobacter</taxon>
    </lineage>
</organism>
<keyword evidence="3" id="KW-1185">Reference proteome</keyword>
<reference evidence="3" key="1">
    <citation type="submission" date="2018-05" db="EMBL/GenBank/DDBJ databases">
        <title>Pedobacter paludis sp. nov., isolated from wetland soil.</title>
        <authorList>
            <person name="Zhang Y."/>
        </authorList>
    </citation>
    <scope>NUCLEOTIDE SEQUENCE [LARGE SCALE GENOMIC DNA]</scope>
    <source>
        <strain evidence="3">R-8</strain>
    </source>
</reference>
<keyword evidence="1" id="KW-0732">Signal</keyword>
<feature type="signal peptide" evidence="1">
    <location>
        <begin position="1"/>
        <end position="24"/>
    </location>
</feature>
<feature type="chain" id="PRO_5016427295" evidence="1">
    <location>
        <begin position="25"/>
        <end position="77"/>
    </location>
</feature>
<comment type="caution">
    <text evidence="2">The sequence shown here is derived from an EMBL/GenBank/DDBJ whole genome shotgun (WGS) entry which is preliminary data.</text>
</comment>
<accession>A0A317F1Y0</accession>
<dbReference type="OrthoDB" id="771217at2"/>
<proteinExistence type="predicted"/>
<dbReference type="Proteomes" id="UP000245391">
    <property type="component" value="Unassembled WGS sequence"/>
</dbReference>
<dbReference type="EMBL" id="QGNY01000002">
    <property type="protein sequence ID" value="PWS32805.1"/>
    <property type="molecule type" value="Genomic_DNA"/>
</dbReference>
<evidence type="ECO:0000256" key="1">
    <source>
        <dbReference type="SAM" id="SignalP"/>
    </source>
</evidence>
<evidence type="ECO:0000313" key="3">
    <source>
        <dbReference type="Proteomes" id="UP000245391"/>
    </source>
</evidence>
<sequence>MKAFRILLALAVAGATFYSLNAFAVKNGYRDRLDFKNRHYHEYDCNHEHYRNHGFSHHNRKAVDTSITPIDSTTLNK</sequence>
<gene>
    <name evidence="2" type="ORF">DF947_06960</name>
</gene>
<evidence type="ECO:0000313" key="2">
    <source>
        <dbReference type="EMBL" id="PWS32805.1"/>
    </source>
</evidence>
<protein>
    <submittedName>
        <fullName evidence="2">Uncharacterized protein</fullName>
    </submittedName>
</protein>